<sequence length="354" mass="38217">MTSEYWDDLRTACGSIPEASRLFHSRILVTGATGMICSSVIDLLLFMNRELAAGITILVAGRSRDDAVERFRAFSPADDELVFVPYDATSRDEVVLAEQVDYIIHGASNANPAMYLQLPVETMLANILGLSVMFDLARATSARRLLYISSSEVYGQKDGMQPFAEDDYGFLDILNTRAGYPSSKRAGESLCVAYGMEYGVDSVIVRPGHIYGPSIRPSDNRASAEFTRLAVAGEDVVLKSRGAQLRSYCTSLDCASAILTVLVAGERASAYNISNPHSICTISDIAEAIAAAAGVEVRYDLADDVPAGAHSLMQNSSLDSGRLEALGWTPAFDLERGVERMLAALKDPESPFSL</sequence>
<dbReference type="Gene3D" id="3.40.50.720">
    <property type="entry name" value="NAD(P)-binding Rossmann-like Domain"/>
    <property type="match status" value="1"/>
</dbReference>
<dbReference type="Proteomes" id="UP001596507">
    <property type="component" value="Unassembled WGS sequence"/>
</dbReference>
<gene>
    <name evidence="6" type="ORF">ACFQRL_02315</name>
</gene>
<keyword evidence="4" id="KW-0456">Lyase</keyword>
<proteinExistence type="predicted"/>
<dbReference type="InterPro" id="IPR001509">
    <property type="entry name" value="Epimerase_deHydtase"/>
</dbReference>
<dbReference type="EMBL" id="JBHTBE010000001">
    <property type="protein sequence ID" value="MFC7267790.1"/>
    <property type="molecule type" value="Genomic_DNA"/>
</dbReference>
<dbReference type="PANTHER" id="PTHR43078:SF6">
    <property type="entry name" value="UDP-GLUCURONIC ACID DECARBOXYLASE 1"/>
    <property type="match status" value="1"/>
</dbReference>
<dbReference type="PROSITE" id="PS00061">
    <property type="entry name" value="ADH_SHORT"/>
    <property type="match status" value="1"/>
</dbReference>
<dbReference type="InterPro" id="IPR044516">
    <property type="entry name" value="UXS-like"/>
</dbReference>
<organism evidence="6 7">
    <name type="scientific">Microbacterium fluvii</name>
    <dbReference type="NCBI Taxonomy" id="415215"/>
    <lineage>
        <taxon>Bacteria</taxon>
        <taxon>Bacillati</taxon>
        <taxon>Actinomycetota</taxon>
        <taxon>Actinomycetes</taxon>
        <taxon>Micrococcales</taxon>
        <taxon>Microbacteriaceae</taxon>
        <taxon>Microbacterium</taxon>
    </lineage>
</organism>
<protein>
    <submittedName>
        <fullName evidence="6">NAD-dependent epimerase/dehydratase family protein</fullName>
    </submittedName>
</protein>
<reference evidence="7" key="1">
    <citation type="journal article" date="2019" name="Int. J. Syst. Evol. Microbiol.">
        <title>The Global Catalogue of Microorganisms (GCM) 10K type strain sequencing project: providing services to taxonomists for standard genome sequencing and annotation.</title>
        <authorList>
            <consortium name="The Broad Institute Genomics Platform"/>
            <consortium name="The Broad Institute Genome Sequencing Center for Infectious Disease"/>
            <person name="Wu L."/>
            <person name="Ma J."/>
        </authorList>
    </citation>
    <scope>NUCLEOTIDE SEQUENCE [LARGE SCALE GENOMIC DNA]</scope>
    <source>
        <strain evidence="7">CGMCC 1.15772</strain>
    </source>
</reference>
<accession>A0ABW2HEB6</accession>
<keyword evidence="3" id="KW-0520">NAD</keyword>
<evidence type="ECO:0000256" key="3">
    <source>
        <dbReference type="ARBA" id="ARBA00023027"/>
    </source>
</evidence>
<evidence type="ECO:0000313" key="6">
    <source>
        <dbReference type="EMBL" id="MFC7267790.1"/>
    </source>
</evidence>
<keyword evidence="2" id="KW-0210">Decarboxylase</keyword>
<keyword evidence="7" id="KW-1185">Reference proteome</keyword>
<evidence type="ECO:0000256" key="4">
    <source>
        <dbReference type="ARBA" id="ARBA00023239"/>
    </source>
</evidence>
<dbReference type="Pfam" id="PF01370">
    <property type="entry name" value="Epimerase"/>
    <property type="match status" value="1"/>
</dbReference>
<comment type="caution">
    <text evidence="6">The sequence shown here is derived from an EMBL/GenBank/DDBJ whole genome shotgun (WGS) entry which is preliminary data.</text>
</comment>
<dbReference type="InterPro" id="IPR020904">
    <property type="entry name" value="Sc_DH/Rdtase_CS"/>
</dbReference>
<name>A0ABW2HEB6_9MICO</name>
<dbReference type="SUPFAM" id="SSF51735">
    <property type="entry name" value="NAD(P)-binding Rossmann-fold domains"/>
    <property type="match status" value="1"/>
</dbReference>
<comment type="cofactor">
    <cofactor evidence="1">
        <name>NAD(+)</name>
        <dbReference type="ChEBI" id="CHEBI:57540"/>
    </cofactor>
</comment>
<dbReference type="RefSeq" id="WP_262872719.1">
    <property type="nucleotide sequence ID" value="NZ_BAABKW010000018.1"/>
</dbReference>
<evidence type="ECO:0000256" key="2">
    <source>
        <dbReference type="ARBA" id="ARBA00022793"/>
    </source>
</evidence>
<dbReference type="PANTHER" id="PTHR43078">
    <property type="entry name" value="UDP-GLUCURONIC ACID DECARBOXYLASE-RELATED"/>
    <property type="match status" value="1"/>
</dbReference>
<evidence type="ECO:0000256" key="1">
    <source>
        <dbReference type="ARBA" id="ARBA00001911"/>
    </source>
</evidence>
<evidence type="ECO:0000259" key="5">
    <source>
        <dbReference type="Pfam" id="PF01370"/>
    </source>
</evidence>
<dbReference type="InterPro" id="IPR036291">
    <property type="entry name" value="NAD(P)-bd_dom_sf"/>
</dbReference>
<feature type="domain" description="NAD-dependent epimerase/dehydratase" evidence="5">
    <location>
        <begin position="27"/>
        <end position="273"/>
    </location>
</feature>
<evidence type="ECO:0000313" key="7">
    <source>
        <dbReference type="Proteomes" id="UP001596507"/>
    </source>
</evidence>